<comment type="caution">
    <text evidence="1">The sequence shown here is derived from an EMBL/GenBank/DDBJ whole genome shotgun (WGS) entry which is preliminary data.</text>
</comment>
<keyword evidence="2" id="KW-1185">Reference proteome</keyword>
<dbReference type="Proteomes" id="UP001617511">
    <property type="component" value="Unassembled WGS sequence"/>
</dbReference>
<gene>
    <name evidence="1" type="ORF">ACIP2Z_06865</name>
</gene>
<reference evidence="1 2" key="1">
    <citation type="submission" date="2024-10" db="EMBL/GenBank/DDBJ databases">
        <title>The Natural Products Discovery Center: Release of the First 8490 Sequenced Strains for Exploring Actinobacteria Biosynthetic Diversity.</title>
        <authorList>
            <person name="Kalkreuter E."/>
            <person name="Kautsar S.A."/>
            <person name="Yang D."/>
            <person name="Bader C.D."/>
            <person name="Teijaro C.N."/>
            <person name="Fluegel L."/>
            <person name="Davis C.M."/>
            <person name="Simpson J.R."/>
            <person name="Lauterbach L."/>
            <person name="Steele A.D."/>
            <person name="Gui C."/>
            <person name="Meng S."/>
            <person name="Li G."/>
            <person name="Viehrig K."/>
            <person name="Ye F."/>
            <person name="Su P."/>
            <person name="Kiefer A.F."/>
            <person name="Nichols A."/>
            <person name="Cepeda A.J."/>
            <person name="Yan W."/>
            <person name="Fan B."/>
            <person name="Jiang Y."/>
            <person name="Adhikari A."/>
            <person name="Zheng C.-J."/>
            <person name="Schuster L."/>
            <person name="Cowan T.M."/>
            <person name="Smanski M.J."/>
            <person name="Chevrette M.G."/>
            <person name="De Carvalho L.P.S."/>
            <person name="Shen B."/>
        </authorList>
    </citation>
    <scope>NUCLEOTIDE SEQUENCE [LARGE SCALE GENOMIC DNA]</scope>
    <source>
        <strain evidence="1 2">NPDC089932</strain>
    </source>
</reference>
<dbReference type="RefSeq" id="WP_402070839.1">
    <property type="nucleotide sequence ID" value="NZ_JBIVGG010000003.1"/>
</dbReference>
<sequence>MGTASRLARQENQRIVEELGVGGEGIEWFGIVAMGIPPDTDLAKVQKLLDEGPETVGREEGCIATQWPAVFVD</sequence>
<protein>
    <submittedName>
        <fullName evidence="1">Uncharacterized protein</fullName>
    </submittedName>
</protein>
<dbReference type="EMBL" id="JBIVGG010000003">
    <property type="protein sequence ID" value="MFJ4078653.1"/>
    <property type="molecule type" value="Genomic_DNA"/>
</dbReference>
<accession>A0ABW8F9C9</accession>
<organism evidence="1 2">
    <name type="scientific">Streptomyces iakyrus</name>
    <dbReference type="NCBI Taxonomy" id="68219"/>
    <lineage>
        <taxon>Bacteria</taxon>
        <taxon>Bacillati</taxon>
        <taxon>Actinomycetota</taxon>
        <taxon>Actinomycetes</taxon>
        <taxon>Kitasatosporales</taxon>
        <taxon>Streptomycetaceae</taxon>
        <taxon>Streptomyces</taxon>
    </lineage>
</organism>
<evidence type="ECO:0000313" key="1">
    <source>
        <dbReference type="EMBL" id="MFJ4078653.1"/>
    </source>
</evidence>
<name>A0ABW8F9C9_9ACTN</name>
<evidence type="ECO:0000313" key="2">
    <source>
        <dbReference type="Proteomes" id="UP001617511"/>
    </source>
</evidence>
<proteinExistence type="predicted"/>